<keyword evidence="9" id="KW-1133">Transmembrane helix</keyword>
<evidence type="ECO:0000256" key="8">
    <source>
        <dbReference type="SAM" id="MobiDB-lite"/>
    </source>
</evidence>
<protein>
    <recommendedName>
        <fullName evidence="10">RING-type domain-containing protein</fullName>
    </recommendedName>
</protein>
<dbReference type="AlphaFoldDB" id="A0A6G1I5S6"/>
<dbReference type="SUPFAM" id="SSF57850">
    <property type="entry name" value="RING/U-box"/>
    <property type="match status" value="1"/>
</dbReference>
<feature type="domain" description="RING-type" evidence="10">
    <location>
        <begin position="269"/>
        <end position="570"/>
    </location>
</feature>
<evidence type="ECO:0000256" key="9">
    <source>
        <dbReference type="SAM" id="Phobius"/>
    </source>
</evidence>
<feature type="compositionally biased region" description="Basic and acidic residues" evidence="8">
    <location>
        <begin position="17"/>
        <end position="26"/>
    </location>
</feature>
<evidence type="ECO:0000256" key="5">
    <source>
        <dbReference type="ARBA" id="ARBA00022771"/>
    </source>
</evidence>
<sequence length="638" mass="72434">MASILFSLSSSTTPERPSSRDCELPRDMVTVDEDSDLDSPDVEPEEPNLRDLNASLRALADIFPDIQPDVFREMLERVSAQSRLEIVTEHLLKNDAKWIRGRYRRTQDAKHKKATSDPPTSGSATVHLGDTFRNEAYKSAVRSVLREEFKGLSRSAIEAVLAENNYSYTPSRTELLALAAKSWRLSFSNFFLRRKTPNPAEHPLVYWSMDARHPRAVPKLRKTRNRELNKELYDTLISPQLNRRKEAQELIDYVLAKQLQAKEAEQAEEMYDCECCYATSTVHEMSVCDDGGHNICFRCISHATNEAIYGQGWARSVNPERGTLRCIAPVMDSDGECHGCIPIDMVRLALAEKENGKQILNMLQERLASDALLKSKVKLVQCPFCPYAEADEVQVPHITKWRFKRIPELTLCISWFLFVLAFVGVLPYFLLVVSLYLVLSPYIHISSSALQQSLGRVIRKRYGLCFTCRSPSCSKLSCMRCQSVWKDPHACFTSQLNSLQGALEGAMTAAVKRTCPKCNVSFVKSTGCNKLICVCGYTMCYLCRNEIGTEGYGHFCQHFRAAGGQCTECEKCDLYRAEDEDVVVKRAKERAEKEWWENEGRGIEKSFVVKSQPLLREGIFKRCTWEAMLDSVMETFVA</sequence>
<dbReference type="PANTHER" id="PTHR22770:SF42">
    <property type="entry name" value="FINGER PROTEIN (ZIN), PUTATIVE (AFU_ORTHOLOGUE AFUA_4G03910)-RELATED"/>
    <property type="match status" value="1"/>
</dbReference>
<evidence type="ECO:0000313" key="12">
    <source>
        <dbReference type="Proteomes" id="UP000799640"/>
    </source>
</evidence>
<reference evidence="11" key="1">
    <citation type="journal article" date="2020" name="Stud. Mycol.">
        <title>101 Dothideomycetes genomes: a test case for predicting lifestyles and emergence of pathogens.</title>
        <authorList>
            <person name="Haridas S."/>
            <person name="Albert R."/>
            <person name="Binder M."/>
            <person name="Bloem J."/>
            <person name="Labutti K."/>
            <person name="Salamov A."/>
            <person name="Andreopoulos B."/>
            <person name="Baker S."/>
            <person name="Barry K."/>
            <person name="Bills G."/>
            <person name="Bluhm B."/>
            <person name="Cannon C."/>
            <person name="Castanera R."/>
            <person name="Culley D."/>
            <person name="Daum C."/>
            <person name="Ezra D."/>
            <person name="Gonzalez J."/>
            <person name="Henrissat B."/>
            <person name="Kuo A."/>
            <person name="Liang C."/>
            <person name="Lipzen A."/>
            <person name="Lutzoni F."/>
            <person name="Magnuson J."/>
            <person name="Mondo S."/>
            <person name="Nolan M."/>
            <person name="Ohm R."/>
            <person name="Pangilinan J."/>
            <person name="Park H.-J."/>
            <person name="Ramirez L."/>
            <person name="Alfaro M."/>
            <person name="Sun H."/>
            <person name="Tritt A."/>
            <person name="Yoshinaga Y."/>
            <person name="Zwiers L.-H."/>
            <person name="Turgeon B."/>
            <person name="Goodwin S."/>
            <person name="Spatafora J."/>
            <person name="Crous P."/>
            <person name="Grigoriev I."/>
        </authorList>
    </citation>
    <scope>NUCLEOTIDE SEQUENCE</scope>
    <source>
        <strain evidence="11">CBS 262.69</strain>
    </source>
</reference>
<dbReference type="Gene3D" id="1.20.120.1750">
    <property type="match status" value="1"/>
</dbReference>
<gene>
    <name evidence="11" type="ORF">EJ06DRAFT_527100</name>
</gene>
<feature type="transmembrane region" description="Helical" evidence="9">
    <location>
        <begin position="415"/>
        <end position="439"/>
    </location>
</feature>
<evidence type="ECO:0000256" key="6">
    <source>
        <dbReference type="ARBA" id="ARBA00022786"/>
    </source>
</evidence>
<evidence type="ECO:0000256" key="3">
    <source>
        <dbReference type="ARBA" id="ARBA00022723"/>
    </source>
</evidence>
<accession>A0A6G1I5S6</accession>
<evidence type="ECO:0000313" key="11">
    <source>
        <dbReference type="EMBL" id="KAF2403476.1"/>
    </source>
</evidence>
<dbReference type="PANTHER" id="PTHR22770">
    <property type="entry name" value="UBIQUITIN CONJUGATING ENZYME 7 INTERACTING PROTEIN-RELATED"/>
    <property type="match status" value="1"/>
</dbReference>
<dbReference type="InterPro" id="IPR047544">
    <property type="entry name" value="RING-HC_RBR_RNF216"/>
</dbReference>
<dbReference type="PROSITE" id="PS51873">
    <property type="entry name" value="TRIAD"/>
    <property type="match status" value="1"/>
</dbReference>
<evidence type="ECO:0000259" key="10">
    <source>
        <dbReference type="PROSITE" id="PS51873"/>
    </source>
</evidence>
<evidence type="ECO:0000256" key="7">
    <source>
        <dbReference type="ARBA" id="ARBA00022833"/>
    </source>
</evidence>
<dbReference type="Pfam" id="PF26200">
    <property type="entry name" value="Rcat_RNF216"/>
    <property type="match status" value="1"/>
</dbReference>
<dbReference type="InterPro" id="IPR051628">
    <property type="entry name" value="LUBAC_E3_Ligases"/>
</dbReference>
<name>A0A6G1I5S6_9PEZI</name>
<dbReference type="Pfam" id="PF26112">
    <property type="entry name" value="UBA_RNF216"/>
    <property type="match status" value="1"/>
</dbReference>
<feature type="region of interest" description="Disordered" evidence="8">
    <location>
        <begin position="107"/>
        <end position="127"/>
    </location>
</feature>
<keyword evidence="12" id="KW-1185">Reference proteome</keyword>
<dbReference type="InterPro" id="IPR044066">
    <property type="entry name" value="TRIAD_supradom"/>
</dbReference>
<feature type="compositionally biased region" description="Low complexity" evidence="8">
    <location>
        <begin position="7"/>
        <end position="16"/>
    </location>
</feature>
<keyword evidence="7" id="KW-0862">Zinc</keyword>
<evidence type="ECO:0000256" key="2">
    <source>
        <dbReference type="ARBA" id="ARBA00022679"/>
    </source>
</evidence>
<dbReference type="Pfam" id="PF26191">
    <property type="entry name" value="RING-HC_RBR_RNF216"/>
    <property type="match status" value="1"/>
</dbReference>
<keyword evidence="4" id="KW-0677">Repeat</keyword>
<evidence type="ECO:0000256" key="4">
    <source>
        <dbReference type="ARBA" id="ARBA00022737"/>
    </source>
</evidence>
<dbReference type="CDD" id="cd20353">
    <property type="entry name" value="Rcat_RBR_RNF216"/>
    <property type="match status" value="1"/>
</dbReference>
<dbReference type="GO" id="GO:0016740">
    <property type="term" value="F:transferase activity"/>
    <property type="evidence" value="ECO:0007669"/>
    <property type="project" value="UniProtKB-KW"/>
</dbReference>
<feature type="region of interest" description="Disordered" evidence="8">
    <location>
        <begin position="1"/>
        <end position="48"/>
    </location>
</feature>
<keyword evidence="3" id="KW-0479">Metal-binding</keyword>
<keyword evidence="9" id="KW-0812">Transmembrane</keyword>
<keyword evidence="6" id="KW-0833">Ubl conjugation pathway</keyword>
<dbReference type="GO" id="GO:0008270">
    <property type="term" value="F:zinc ion binding"/>
    <property type="evidence" value="ECO:0007669"/>
    <property type="project" value="UniProtKB-KW"/>
</dbReference>
<keyword evidence="9" id="KW-0472">Membrane</keyword>
<comment type="pathway">
    <text evidence="1">Protein modification; protein ubiquitination.</text>
</comment>
<dbReference type="OrthoDB" id="10009520at2759"/>
<dbReference type="InterPro" id="IPR058758">
    <property type="entry name" value="UBA_RNF216"/>
</dbReference>
<dbReference type="EMBL" id="ML996689">
    <property type="protein sequence ID" value="KAF2403476.1"/>
    <property type="molecule type" value="Genomic_DNA"/>
</dbReference>
<evidence type="ECO:0000256" key="1">
    <source>
        <dbReference type="ARBA" id="ARBA00004906"/>
    </source>
</evidence>
<keyword evidence="2" id="KW-0808">Transferase</keyword>
<dbReference type="InterPro" id="IPR047546">
    <property type="entry name" value="Rcat_RBR_RNF216"/>
</dbReference>
<feature type="compositionally biased region" description="Acidic residues" evidence="8">
    <location>
        <begin position="30"/>
        <end position="46"/>
    </location>
</feature>
<organism evidence="11 12">
    <name type="scientific">Trichodelitschia bisporula</name>
    <dbReference type="NCBI Taxonomy" id="703511"/>
    <lineage>
        <taxon>Eukaryota</taxon>
        <taxon>Fungi</taxon>
        <taxon>Dikarya</taxon>
        <taxon>Ascomycota</taxon>
        <taxon>Pezizomycotina</taxon>
        <taxon>Dothideomycetes</taxon>
        <taxon>Dothideomycetes incertae sedis</taxon>
        <taxon>Phaeotrichales</taxon>
        <taxon>Phaeotrichaceae</taxon>
        <taxon>Trichodelitschia</taxon>
    </lineage>
</organism>
<proteinExistence type="predicted"/>
<keyword evidence="5" id="KW-0863">Zinc-finger</keyword>
<dbReference type="Proteomes" id="UP000799640">
    <property type="component" value="Unassembled WGS sequence"/>
</dbReference>